<dbReference type="STRING" id="1423814.HMPREF0549_1252"/>
<protein>
    <recommendedName>
        <fullName evidence="4">ABC transporter permease</fullName>
    </recommendedName>
</protein>
<dbReference type="Proteomes" id="UP000004483">
    <property type="component" value="Unassembled WGS sequence"/>
</dbReference>
<keyword evidence="1" id="KW-1133">Transmembrane helix</keyword>
<dbReference type="HOGENOM" id="CLU_055257_2_2_9"/>
<dbReference type="eggNOG" id="COG4905">
    <property type="taxonomic scope" value="Bacteria"/>
</dbReference>
<comment type="caution">
    <text evidence="2">The sequence shown here is derived from an EMBL/GenBank/DDBJ whole genome shotgun (WGS) entry which is preliminary data.</text>
</comment>
<dbReference type="EMBL" id="ACGV01000139">
    <property type="protein sequence ID" value="EEJ40285.1"/>
    <property type="molecule type" value="Genomic_DNA"/>
</dbReference>
<dbReference type="AlphaFoldDB" id="C2EUW6"/>
<sequence length="267" mass="31491">MKGGCRTMHYSISEIIVLFFTYSVIGWLWETFYCSIKDHHYAYRGFLFGSYCPVYGFAVTTILITAEPVKNNLILLFIVGFIVASIFEYFTSLFLEKAFHMKLWDYSKLKGNIQGRVAPEISLFWGIGVVFLVKFIQPFIQRIINWEEARTHGWLAVIIVLVMGTDTVLTMFSVHQLHTSTKQWDNRINQRLEHLHQLIQEAKPAEEHRLKQRLANWRAEIIDSEDARRFNQHLSWNQRRLIKSFPKMKVTDTKHFNDVKKDLLKKS</sequence>
<evidence type="ECO:0008006" key="4">
    <source>
        <dbReference type="Google" id="ProtNLM"/>
    </source>
</evidence>
<keyword evidence="1" id="KW-0472">Membrane</keyword>
<feature type="transmembrane region" description="Helical" evidence="1">
    <location>
        <begin position="73"/>
        <end position="95"/>
    </location>
</feature>
<accession>C2EUW6</accession>
<gene>
    <name evidence="2" type="ORF">HMPREF0549_1252</name>
</gene>
<dbReference type="Pfam" id="PF06541">
    <property type="entry name" value="ABC_trans_CmpB"/>
    <property type="match status" value="1"/>
</dbReference>
<feature type="transmembrane region" description="Helical" evidence="1">
    <location>
        <begin position="154"/>
        <end position="174"/>
    </location>
</feature>
<evidence type="ECO:0000313" key="2">
    <source>
        <dbReference type="EMBL" id="EEJ40285.1"/>
    </source>
</evidence>
<evidence type="ECO:0000256" key="1">
    <source>
        <dbReference type="SAM" id="Phobius"/>
    </source>
</evidence>
<evidence type="ECO:0000313" key="3">
    <source>
        <dbReference type="Proteomes" id="UP000004483"/>
    </source>
</evidence>
<name>C2EUW6_9LACO</name>
<keyword evidence="1" id="KW-0812">Transmembrane</keyword>
<dbReference type="InterPro" id="IPR010540">
    <property type="entry name" value="CmpB_TMEM229"/>
</dbReference>
<feature type="transmembrane region" description="Helical" evidence="1">
    <location>
        <begin position="115"/>
        <end position="133"/>
    </location>
</feature>
<feature type="transmembrane region" description="Helical" evidence="1">
    <location>
        <begin position="41"/>
        <end position="66"/>
    </location>
</feature>
<organism evidence="2 3">
    <name type="scientific">Limosilactobacillus vaginalis DSM 5837 = ATCC 49540</name>
    <dbReference type="NCBI Taxonomy" id="1423814"/>
    <lineage>
        <taxon>Bacteria</taxon>
        <taxon>Bacillati</taxon>
        <taxon>Bacillota</taxon>
        <taxon>Bacilli</taxon>
        <taxon>Lactobacillales</taxon>
        <taxon>Lactobacillaceae</taxon>
        <taxon>Limosilactobacillus</taxon>
    </lineage>
</organism>
<proteinExistence type="predicted"/>
<reference evidence="2 3" key="1">
    <citation type="submission" date="2009-01" db="EMBL/GenBank/DDBJ databases">
        <authorList>
            <person name="Qin X."/>
            <person name="Bachman B."/>
            <person name="Battles P."/>
            <person name="Bell A."/>
            <person name="Bess C."/>
            <person name="Bickham C."/>
            <person name="Chaboub L."/>
            <person name="Chen D."/>
            <person name="Coyle M."/>
            <person name="Deiros D.R."/>
            <person name="Dinh H."/>
            <person name="Forbes L."/>
            <person name="Fowler G."/>
            <person name="Francisco L."/>
            <person name="Fu Q."/>
            <person name="Gubbala S."/>
            <person name="Hale W."/>
            <person name="Han Y."/>
            <person name="Hemphill L."/>
            <person name="Highlander S.K."/>
            <person name="Hirani K."/>
            <person name="Hogues M."/>
            <person name="Jackson L."/>
            <person name="Jakkamsetti A."/>
            <person name="Javaid M."/>
            <person name="Jiang H."/>
            <person name="Korchina V."/>
            <person name="Kovar C."/>
            <person name="Lara F."/>
            <person name="Lee S."/>
            <person name="Mata R."/>
            <person name="Mathew T."/>
            <person name="Moen C."/>
            <person name="Morales K."/>
            <person name="Munidasa M."/>
            <person name="Nazareth L."/>
            <person name="Ngo R."/>
            <person name="Nguyen L."/>
            <person name="Okwuonu G."/>
            <person name="Ongeri F."/>
            <person name="Patil S."/>
            <person name="Petrosino J."/>
            <person name="Pham C."/>
            <person name="Pham P."/>
            <person name="Pu L.-L."/>
            <person name="Puazo M."/>
            <person name="Raj R."/>
            <person name="Reid J."/>
            <person name="Rouhana J."/>
            <person name="Saada N."/>
            <person name="Shang Y."/>
            <person name="Simmons D."/>
            <person name="Thornton R."/>
            <person name="Warren J."/>
            <person name="Weissenberger G."/>
            <person name="Zhang J."/>
            <person name="Zhang L."/>
            <person name="Zhou C."/>
            <person name="Zhu D."/>
            <person name="Muzny D."/>
            <person name="Worley K."/>
            <person name="Gibbs R."/>
        </authorList>
    </citation>
    <scope>NUCLEOTIDE SEQUENCE [LARGE SCALE GENOMIC DNA]</scope>
    <source>
        <strain evidence="2 3">ATCC 49540</strain>
    </source>
</reference>
<feature type="transmembrane region" description="Helical" evidence="1">
    <location>
        <begin position="12"/>
        <end position="29"/>
    </location>
</feature>